<dbReference type="GeneID" id="136074587"/>
<keyword evidence="3" id="KW-1185">Reference proteome</keyword>
<dbReference type="SUPFAM" id="SSF53098">
    <property type="entry name" value="Ribonuclease H-like"/>
    <property type="match status" value="1"/>
</dbReference>
<name>A0ABM4B2H3_HYDVU</name>
<protein>
    <submittedName>
        <fullName evidence="4">Zinc finger MYM-type protein 1-like</fullName>
    </submittedName>
</protein>
<dbReference type="PANTHER" id="PTHR45749">
    <property type="match status" value="1"/>
</dbReference>
<feature type="compositionally biased region" description="Basic and acidic residues" evidence="1">
    <location>
        <begin position="7"/>
        <end position="28"/>
    </location>
</feature>
<feature type="region of interest" description="Disordered" evidence="1">
    <location>
        <begin position="1"/>
        <end position="80"/>
    </location>
</feature>
<organism evidence="3 4">
    <name type="scientific">Hydra vulgaris</name>
    <name type="common">Hydra</name>
    <name type="synonym">Hydra attenuata</name>
    <dbReference type="NCBI Taxonomy" id="6087"/>
    <lineage>
        <taxon>Eukaryota</taxon>
        <taxon>Metazoa</taxon>
        <taxon>Cnidaria</taxon>
        <taxon>Hydrozoa</taxon>
        <taxon>Hydroidolina</taxon>
        <taxon>Anthoathecata</taxon>
        <taxon>Aplanulata</taxon>
        <taxon>Hydridae</taxon>
        <taxon>Hydra</taxon>
    </lineage>
</organism>
<feature type="compositionally biased region" description="Basic and acidic residues" evidence="1">
    <location>
        <begin position="47"/>
        <end position="57"/>
    </location>
</feature>
<evidence type="ECO:0000259" key="2">
    <source>
        <dbReference type="Pfam" id="PF14291"/>
    </source>
</evidence>
<feature type="compositionally biased region" description="Acidic residues" evidence="1">
    <location>
        <begin position="30"/>
        <end position="46"/>
    </location>
</feature>
<evidence type="ECO:0000313" key="4">
    <source>
        <dbReference type="RefSeq" id="XP_065642994.1"/>
    </source>
</evidence>
<dbReference type="PANTHER" id="PTHR45749:SF35">
    <property type="entry name" value="AC-LIKE TRANSPOSASE-RELATED"/>
    <property type="match status" value="1"/>
</dbReference>
<feature type="domain" description="DUF4371" evidence="2">
    <location>
        <begin position="260"/>
        <end position="369"/>
    </location>
</feature>
<dbReference type="RefSeq" id="XP_065642994.1">
    <property type="nucleotide sequence ID" value="XM_065786922.1"/>
</dbReference>
<dbReference type="InterPro" id="IPR025398">
    <property type="entry name" value="DUF4371"/>
</dbReference>
<sequence length="469" mass="54427">MDILVFPKDRYSKVAHRPHPDNTLHLEDPQPQDDLDNLPALEDDPDTLPHHHGKDDPGPIQLEEDDNGIYGPQPEDDQQPLYVPEKNLVEENITFPSTSQIKDPALWPKILMNSFRETLVQQGPIKLKEEGFQKDEHGRNFSVMYYKGHFANEETYARKWLKHIISDLKDHEKSVNYKECFIKWMDLAARIKKNETVNECNLKKIKLEVEYWQNILKRIISVIKFLASHNLAFQGDTDKLFSKEHLRKNKSHEVSDHYLGKNIQNQIIQLLGSEIKKSIISNRQNAKYYSIIMDCTTDVIHQEQLTLVLRFYNCKLFAVAEHFIGFVDVNRTTGEVLAETFLKYLTEAGPDIINCRGQSYDNEANMKGIHSEVQKRIRDINPRAVFVPCSFHSLDLMVCDAAKSSSKAVSFFGLVQEVYNFFSGSNIRWTILMKSVQTLTLKPLSNTRWESRVESLKTLKYEYSKVYDD</sequence>
<proteinExistence type="predicted"/>
<accession>A0ABM4B2H3</accession>
<dbReference type="InterPro" id="IPR012337">
    <property type="entry name" value="RNaseH-like_sf"/>
</dbReference>
<dbReference type="Proteomes" id="UP001652625">
    <property type="component" value="Chromosome 01"/>
</dbReference>
<reference evidence="4" key="2">
    <citation type="submission" date="2025-08" db="UniProtKB">
        <authorList>
            <consortium name="RefSeq"/>
        </authorList>
    </citation>
    <scope>IDENTIFICATION</scope>
</reference>
<dbReference type="Pfam" id="PF14291">
    <property type="entry name" value="DUF4371"/>
    <property type="match status" value="1"/>
</dbReference>
<evidence type="ECO:0000256" key="1">
    <source>
        <dbReference type="SAM" id="MobiDB-lite"/>
    </source>
</evidence>
<gene>
    <name evidence="4" type="primary">LOC136074587</name>
</gene>
<evidence type="ECO:0000313" key="3">
    <source>
        <dbReference type="Proteomes" id="UP001652625"/>
    </source>
</evidence>
<reference evidence="3" key="1">
    <citation type="submission" date="2025-05" db="UniProtKB">
        <authorList>
            <consortium name="RefSeq"/>
        </authorList>
    </citation>
    <scope>NUCLEOTIDE SEQUENCE [LARGE SCALE GENOMIC DNA]</scope>
</reference>